<comment type="caution">
    <text evidence="1">The sequence shown here is derived from an EMBL/GenBank/DDBJ whole genome shotgun (WGS) entry which is preliminary data.</text>
</comment>
<evidence type="ECO:0000313" key="2">
    <source>
        <dbReference type="Proteomes" id="UP001054945"/>
    </source>
</evidence>
<reference evidence="1 2" key="1">
    <citation type="submission" date="2021-06" db="EMBL/GenBank/DDBJ databases">
        <title>Caerostris extrusa draft genome.</title>
        <authorList>
            <person name="Kono N."/>
            <person name="Arakawa K."/>
        </authorList>
    </citation>
    <scope>NUCLEOTIDE SEQUENCE [LARGE SCALE GENOMIC DNA]</scope>
</reference>
<dbReference type="Proteomes" id="UP001054945">
    <property type="component" value="Unassembled WGS sequence"/>
</dbReference>
<accession>A0AAV4YFJ9</accession>
<sequence>MEIVSKVSSIEIMSGSRFVPVGAFGQKKIGYKKGCPRFLVPGRIHDFSEREKMFLFVEAERIYRRQNFSILFCPSDSVFRREKISCDCRIERPGVSGQGILFCCTKILMKLIIPTFTT</sequence>
<dbReference type="EMBL" id="BPLR01019194">
    <property type="protein sequence ID" value="GIZ05034.1"/>
    <property type="molecule type" value="Genomic_DNA"/>
</dbReference>
<name>A0AAV4YFJ9_CAEEX</name>
<evidence type="ECO:0000313" key="1">
    <source>
        <dbReference type="EMBL" id="GIZ05034.1"/>
    </source>
</evidence>
<proteinExistence type="predicted"/>
<keyword evidence="2" id="KW-1185">Reference proteome</keyword>
<organism evidence="1 2">
    <name type="scientific">Caerostris extrusa</name>
    <name type="common">Bark spider</name>
    <name type="synonym">Caerostris bankana</name>
    <dbReference type="NCBI Taxonomy" id="172846"/>
    <lineage>
        <taxon>Eukaryota</taxon>
        <taxon>Metazoa</taxon>
        <taxon>Ecdysozoa</taxon>
        <taxon>Arthropoda</taxon>
        <taxon>Chelicerata</taxon>
        <taxon>Arachnida</taxon>
        <taxon>Araneae</taxon>
        <taxon>Araneomorphae</taxon>
        <taxon>Entelegynae</taxon>
        <taxon>Araneoidea</taxon>
        <taxon>Araneidae</taxon>
        <taxon>Caerostris</taxon>
    </lineage>
</organism>
<protein>
    <submittedName>
        <fullName evidence="1">Uncharacterized protein</fullName>
    </submittedName>
</protein>
<gene>
    <name evidence="1" type="ORF">CEXT_789781</name>
</gene>
<dbReference type="AlphaFoldDB" id="A0AAV4YFJ9"/>